<dbReference type="OrthoDB" id="42749at2157"/>
<evidence type="ECO:0000313" key="1">
    <source>
        <dbReference type="EMBL" id="AWR95251.1"/>
    </source>
</evidence>
<sequence>MLNLGTSADIYLKEGDEFLNKNDLVQASEKYYKAAEEAIKILAIILRLKYIEKEVSKEGWNTRILNDAVFLISEKIDEKIPIYWASALSLITVNLSKEVIEDLKKDIEELVKIADREYNAILEGRGRIP</sequence>
<reference evidence="1 2" key="1">
    <citation type="submission" date="2018-05" db="EMBL/GenBank/DDBJ databases">
        <title>Complete Genome Sequences of Extremely Thermoacidophilic, Metal-Mobilizing Type-Strain Members of the Archaeal Family Sulfolobaceae: Acidianus brierleyi DSM-1651T, Acidianus sulfidivorans DSM-18786T, Metallosphaera hakonensis DSM-7519T, and Metallosphaera prunae DSM-10039T.</title>
        <authorList>
            <person name="Counts J.A."/>
            <person name="Kelly R.M."/>
        </authorList>
    </citation>
    <scope>NUCLEOTIDE SEQUENCE [LARGE SCALE GENOMIC DNA]</scope>
    <source>
        <strain evidence="1 2">DSM 1651</strain>
    </source>
</reference>
<keyword evidence="2" id="KW-1185">Reference proteome</keyword>
<name>A0A2U9IGT0_9CREN</name>
<dbReference type="AlphaFoldDB" id="A0A2U9IGT0"/>
<dbReference type="KEGG" id="abri:DFR85_12235"/>
<dbReference type="EMBL" id="CP029289">
    <property type="protein sequence ID" value="AWR95251.1"/>
    <property type="molecule type" value="Genomic_DNA"/>
</dbReference>
<proteinExistence type="predicted"/>
<evidence type="ECO:0000313" key="2">
    <source>
        <dbReference type="Proteomes" id="UP000248044"/>
    </source>
</evidence>
<organism evidence="1 2">
    <name type="scientific">Acidianus brierleyi</name>
    <dbReference type="NCBI Taxonomy" id="41673"/>
    <lineage>
        <taxon>Archaea</taxon>
        <taxon>Thermoproteota</taxon>
        <taxon>Thermoprotei</taxon>
        <taxon>Sulfolobales</taxon>
        <taxon>Sulfolobaceae</taxon>
        <taxon>Acidianus</taxon>
    </lineage>
</organism>
<dbReference type="PANTHER" id="PTHR34237">
    <property type="entry name" value="PAREP8-RELATED"/>
    <property type="match status" value="1"/>
</dbReference>
<dbReference type="Gene3D" id="1.20.120.330">
    <property type="entry name" value="Nucleotidyltransferases domain 2"/>
    <property type="match status" value="1"/>
</dbReference>
<evidence type="ECO:0008006" key="3">
    <source>
        <dbReference type="Google" id="ProtNLM"/>
    </source>
</evidence>
<dbReference type="Proteomes" id="UP000248044">
    <property type="component" value="Chromosome"/>
</dbReference>
<dbReference type="Pfam" id="PF05942">
    <property type="entry name" value="PaREP1"/>
    <property type="match status" value="1"/>
</dbReference>
<gene>
    <name evidence="1" type="ORF">DFR85_12235</name>
</gene>
<dbReference type="InterPro" id="IPR010268">
    <property type="entry name" value="PaREP1"/>
</dbReference>
<protein>
    <recommendedName>
        <fullName evidence="3">PaREP1 family protein</fullName>
    </recommendedName>
</protein>
<dbReference type="PANTHER" id="PTHR34237:SF4">
    <property type="entry name" value="PAREP1 FAMILY PROTEIN"/>
    <property type="match status" value="1"/>
</dbReference>
<dbReference type="RefSeq" id="WP_110271132.1">
    <property type="nucleotide sequence ID" value="NZ_CP029289.2"/>
</dbReference>
<accession>A0A2U9IGT0</accession>
<dbReference type="GeneID" id="36832937"/>